<keyword evidence="1" id="KW-0732">Signal</keyword>
<comment type="caution">
    <text evidence="2">The sequence shown here is derived from an EMBL/GenBank/DDBJ whole genome shotgun (WGS) entry which is preliminary data.</text>
</comment>
<evidence type="ECO:0000256" key="1">
    <source>
        <dbReference type="SAM" id="SignalP"/>
    </source>
</evidence>
<dbReference type="AlphaFoldDB" id="A0AAD5YMA2"/>
<sequence>MYSKTIALFALAAIAGSAIAHPLPDPTFDLVEREEFDLVARDFDDLVTRDYEDLVTRDYDEILAREFEELVARDDELLSRDFEDLEARDEELEMRDEEMIMARDLEARGGVPANIGTVVKNIFKNLLPWNRHRSREFDELEAREEEIYARDLVDYDFE</sequence>
<feature type="signal peptide" evidence="1">
    <location>
        <begin position="1"/>
        <end position="20"/>
    </location>
</feature>
<reference evidence="2" key="1">
    <citation type="submission" date="2022-07" db="EMBL/GenBank/DDBJ databases">
        <title>Genome Sequence of Physisporinus lineatus.</title>
        <authorList>
            <person name="Buettner E."/>
        </authorList>
    </citation>
    <scope>NUCLEOTIDE SEQUENCE</scope>
    <source>
        <strain evidence="2">VT162</strain>
    </source>
</reference>
<accession>A0AAD5YMA2</accession>
<gene>
    <name evidence="2" type="ORF">NLI96_g171</name>
</gene>
<proteinExistence type="predicted"/>
<evidence type="ECO:0000313" key="3">
    <source>
        <dbReference type="Proteomes" id="UP001212997"/>
    </source>
</evidence>
<name>A0AAD5YMA2_9APHY</name>
<feature type="chain" id="PRO_5042077553" evidence="1">
    <location>
        <begin position="21"/>
        <end position="158"/>
    </location>
</feature>
<organism evidence="2 3">
    <name type="scientific">Meripilus lineatus</name>
    <dbReference type="NCBI Taxonomy" id="2056292"/>
    <lineage>
        <taxon>Eukaryota</taxon>
        <taxon>Fungi</taxon>
        <taxon>Dikarya</taxon>
        <taxon>Basidiomycota</taxon>
        <taxon>Agaricomycotina</taxon>
        <taxon>Agaricomycetes</taxon>
        <taxon>Polyporales</taxon>
        <taxon>Meripilaceae</taxon>
        <taxon>Meripilus</taxon>
    </lineage>
</organism>
<dbReference type="EMBL" id="JANAWD010000003">
    <property type="protein sequence ID" value="KAJ3492158.1"/>
    <property type="molecule type" value="Genomic_DNA"/>
</dbReference>
<dbReference type="Proteomes" id="UP001212997">
    <property type="component" value="Unassembled WGS sequence"/>
</dbReference>
<evidence type="ECO:0000313" key="2">
    <source>
        <dbReference type="EMBL" id="KAJ3492158.1"/>
    </source>
</evidence>
<keyword evidence="3" id="KW-1185">Reference proteome</keyword>
<protein>
    <submittedName>
        <fullName evidence="2">Uncharacterized protein</fullName>
    </submittedName>
</protein>